<reference evidence="9 10" key="2">
    <citation type="submission" date="2015-01" db="EMBL/GenBank/DDBJ databases">
        <title>Complete genome sequence of Pyrinomonas methylaliphatogenes type strain K22T.</title>
        <authorList>
            <person name="Lee K.C.Y."/>
            <person name="Power J.F."/>
            <person name="Dunfield P.F."/>
            <person name="Morgan X.C."/>
            <person name="Huttenhower C."/>
            <person name="Stott M.B."/>
        </authorList>
    </citation>
    <scope>NUCLEOTIDE SEQUENCE [LARGE SCALE GENOMIC DNA]</scope>
    <source>
        <strain evidence="9 10">K22</strain>
    </source>
</reference>
<keyword evidence="5" id="KW-0804">Transcription</keyword>
<dbReference type="SMART" id="SM00382">
    <property type="entry name" value="AAA"/>
    <property type="match status" value="1"/>
</dbReference>
<keyword evidence="2" id="KW-0067">ATP-binding</keyword>
<dbReference type="FunFam" id="3.40.50.300:FF:000006">
    <property type="entry name" value="DNA-binding transcriptional regulator NtrC"/>
    <property type="match status" value="1"/>
</dbReference>
<protein>
    <submittedName>
        <fullName evidence="9">Response regulator with CheY-like receiver, AAA-type ATPase, and DNA-binding domains</fullName>
    </submittedName>
</protein>
<feature type="modified residue" description="4-aspartylphosphate" evidence="6">
    <location>
        <position position="53"/>
    </location>
</feature>
<keyword evidence="6" id="KW-0597">Phosphoprotein</keyword>
<evidence type="ECO:0000259" key="7">
    <source>
        <dbReference type="PROSITE" id="PS50045"/>
    </source>
</evidence>
<dbReference type="PROSITE" id="PS00675">
    <property type="entry name" value="SIGMA54_INTERACT_1"/>
    <property type="match status" value="1"/>
</dbReference>
<dbReference type="Pfam" id="PF02954">
    <property type="entry name" value="HTH_8"/>
    <property type="match status" value="1"/>
</dbReference>
<evidence type="ECO:0000256" key="1">
    <source>
        <dbReference type="ARBA" id="ARBA00022741"/>
    </source>
</evidence>
<evidence type="ECO:0000256" key="3">
    <source>
        <dbReference type="ARBA" id="ARBA00023015"/>
    </source>
</evidence>
<name>A0A0B6WXA8_9BACT</name>
<dbReference type="Pfam" id="PF25601">
    <property type="entry name" value="AAA_lid_14"/>
    <property type="match status" value="1"/>
</dbReference>
<dbReference type="PROSITE" id="PS00676">
    <property type="entry name" value="SIGMA54_INTERACT_2"/>
    <property type="match status" value="1"/>
</dbReference>
<evidence type="ECO:0000256" key="2">
    <source>
        <dbReference type="ARBA" id="ARBA00022840"/>
    </source>
</evidence>
<evidence type="ECO:0000256" key="6">
    <source>
        <dbReference type="PROSITE-ProRule" id="PRU00169"/>
    </source>
</evidence>
<dbReference type="PROSITE" id="PS50110">
    <property type="entry name" value="RESPONSE_REGULATORY"/>
    <property type="match status" value="1"/>
</dbReference>
<keyword evidence="3" id="KW-0805">Transcription regulation</keyword>
<sequence length="466" mass="51400">MKTRILFVEDEDRLRHLLLEAAALDQYEAEGVATAEEALERLGQKSFDVLVTDIALPGMSGLDLLLHLERVSPGIVTIVMTAYGTIDIAVEAMKRGAIDFITKPFQLDTLSSAVRVAAERAIARKRPIVNGNGARKTQIITESPAMRRVLEQVRAIAPFNTTVLITGETGTGKEVIARAIHEQSPRRDRPFVAMNCAAVPEQLLEDELFGHVKGAFTGAHTSREGRFEQAQGGTLFLDEIGDMSLPLQAKLLRVLQEREFERLGSSRTVRVDVRIIAATSADLEQRIANGQFRSDLYYRLNVVHLKLPPLKDRPADIRPLAEHLLRSFCQTTGLPLKAISDEAWQAIMSYRWPGNVRQLQNAMERAAVLSGERTKITLEDLPEEVRGGAATGISPISASAALAEAAIPDEGLNFEAVVSQVERELLLQSLAKTNGNKMQAAKLLNMKRTTFVEKLKRLQINTEEGT</sequence>
<evidence type="ECO:0000256" key="5">
    <source>
        <dbReference type="ARBA" id="ARBA00023163"/>
    </source>
</evidence>
<dbReference type="SMART" id="SM00448">
    <property type="entry name" value="REC"/>
    <property type="match status" value="1"/>
</dbReference>
<dbReference type="STRING" id="454194.PYK22_00919"/>
<dbReference type="PROSITE" id="PS00688">
    <property type="entry name" value="SIGMA54_INTERACT_3"/>
    <property type="match status" value="1"/>
</dbReference>
<dbReference type="RefSeq" id="WP_041974977.1">
    <property type="nucleotide sequence ID" value="NZ_CBXV010000004.1"/>
</dbReference>
<dbReference type="Gene3D" id="1.10.8.60">
    <property type="match status" value="1"/>
</dbReference>
<dbReference type="InterPro" id="IPR027417">
    <property type="entry name" value="P-loop_NTPase"/>
</dbReference>
<dbReference type="InterPro" id="IPR009057">
    <property type="entry name" value="Homeodomain-like_sf"/>
</dbReference>
<dbReference type="InterPro" id="IPR001789">
    <property type="entry name" value="Sig_transdc_resp-reg_receiver"/>
</dbReference>
<dbReference type="InterPro" id="IPR002078">
    <property type="entry name" value="Sigma_54_int"/>
</dbReference>
<keyword evidence="4 9" id="KW-0238">DNA-binding</keyword>
<dbReference type="Gene3D" id="1.10.10.60">
    <property type="entry name" value="Homeodomain-like"/>
    <property type="match status" value="1"/>
</dbReference>
<dbReference type="InterPro" id="IPR002197">
    <property type="entry name" value="HTH_Fis"/>
</dbReference>
<keyword evidence="1" id="KW-0547">Nucleotide-binding</keyword>
<dbReference type="AlphaFoldDB" id="A0A0B6WXA8"/>
<dbReference type="PANTHER" id="PTHR32071:SF117">
    <property type="entry name" value="PTS-DEPENDENT DIHYDROXYACETONE KINASE OPERON REGULATORY PROTEIN-RELATED"/>
    <property type="match status" value="1"/>
</dbReference>
<keyword evidence="10" id="KW-1185">Reference proteome</keyword>
<dbReference type="GO" id="GO:0005524">
    <property type="term" value="F:ATP binding"/>
    <property type="evidence" value="ECO:0007669"/>
    <property type="project" value="UniProtKB-KW"/>
</dbReference>
<evidence type="ECO:0000313" key="10">
    <source>
        <dbReference type="Proteomes" id="UP000031518"/>
    </source>
</evidence>
<feature type="domain" description="Sigma-54 factor interaction" evidence="7">
    <location>
        <begin position="139"/>
        <end position="368"/>
    </location>
</feature>
<dbReference type="InterPro" id="IPR058031">
    <property type="entry name" value="AAA_lid_NorR"/>
</dbReference>
<dbReference type="CDD" id="cd00009">
    <property type="entry name" value="AAA"/>
    <property type="match status" value="1"/>
</dbReference>
<reference evidence="9 10" key="1">
    <citation type="submission" date="2013-12" db="EMBL/GenBank/DDBJ databases">
        <authorList>
            <person name="Stott M."/>
        </authorList>
    </citation>
    <scope>NUCLEOTIDE SEQUENCE [LARGE SCALE GENOMIC DNA]</scope>
    <source>
        <strain evidence="9 10">K22</strain>
    </source>
</reference>
<gene>
    <name evidence="9" type="ORF">PYK22_00919</name>
</gene>
<dbReference type="Gene3D" id="3.40.50.2300">
    <property type="match status" value="1"/>
</dbReference>
<dbReference type="InterPro" id="IPR025662">
    <property type="entry name" value="Sigma_54_int_dom_ATP-bd_1"/>
</dbReference>
<dbReference type="GO" id="GO:0000160">
    <property type="term" value="P:phosphorelay signal transduction system"/>
    <property type="evidence" value="ECO:0007669"/>
    <property type="project" value="InterPro"/>
</dbReference>
<feature type="domain" description="Response regulatory" evidence="8">
    <location>
        <begin position="4"/>
        <end position="118"/>
    </location>
</feature>
<dbReference type="SUPFAM" id="SSF46689">
    <property type="entry name" value="Homeodomain-like"/>
    <property type="match status" value="1"/>
</dbReference>
<dbReference type="PRINTS" id="PR01590">
    <property type="entry name" value="HTHFIS"/>
</dbReference>
<dbReference type="SUPFAM" id="SSF52540">
    <property type="entry name" value="P-loop containing nucleoside triphosphate hydrolases"/>
    <property type="match status" value="1"/>
</dbReference>
<dbReference type="PANTHER" id="PTHR32071">
    <property type="entry name" value="TRANSCRIPTIONAL REGULATORY PROTEIN"/>
    <property type="match status" value="1"/>
</dbReference>
<dbReference type="InterPro" id="IPR025944">
    <property type="entry name" value="Sigma_54_int_dom_CS"/>
</dbReference>
<evidence type="ECO:0000313" key="9">
    <source>
        <dbReference type="EMBL" id="CDM64924.1"/>
    </source>
</evidence>
<dbReference type="SUPFAM" id="SSF52172">
    <property type="entry name" value="CheY-like"/>
    <property type="match status" value="1"/>
</dbReference>
<dbReference type="InterPro" id="IPR003593">
    <property type="entry name" value="AAA+_ATPase"/>
</dbReference>
<dbReference type="PROSITE" id="PS50045">
    <property type="entry name" value="SIGMA54_INTERACT_4"/>
    <property type="match status" value="1"/>
</dbReference>
<dbReference type="Pfam" id="PF00072">
    <property type="entry name" value="Response_reg"/>
    <property type="match status" value="1"/>
</dbReference>
<evidence type="ECO:0000259" key="8">
    <source>
        <dbReference type="PROSITE" id="PS50110"/>
    </source>
</evidence>
<dbReference type="GO" id="GO:0043565">
    <property type="term" value="F:sequence-specific DNA binding"/>
    <property type="evidence" value="ECO:0007669"/>
    <property type="project" value="InterPro"/>
</dbReference>
<dbReference type="Gene3D" id="3.40.50.300">
    <property type="entry name" value="P-loop containing nucleotide triphosphate hydrolases"/>
    <property type="match status" value="1"/>
</dbReference>
<dbReference type="EMBL" id="CBXV010000004">
    <property type="protein sequence ID" value="CDM64924.1"/>
    <property type="molecule type" value="Genomic_DNA"/>
</dbReference>
<organism evidence="9 10">
    <name type="scientific">Pyrinomonas methylaliphatogenes</name>
    <dbReference type="NCBI Taxonomy" id="454194"/>
    <lineage>
        <taxon>Bacteria</taxon>
        <taxon>Pseudomonadati</taxon>
        <taxon>Acidobacteriota</taxon>
        <taxon>Blastocatellia</taxon>
        <taxon>Blastocatellales</taxon>
        <taxon>Pyrinomonadaceae</taxon>
        <taxon>Pyrinomonas</taxon>
    </lineage>
</organism>
<dbReference type="InterPro" id="IPR011006">
    <property type="entry name" value="CheY-like_superfamily"/>
</dbReference>
<dbReference type="Pfam" id="PF00158">
    <property type="entry name" value="Sigma54_activat"/>
    <property type="match status" value="1"/>
</dbReference>
<evidence type="ECO:0000256" key="4">
    <source>
        <dbReference type="ARBA" id="ARBA00023125"/>
    </source>
</evidence>
<dbReference type="GO" id="GO:0006355">
    <property type="term" value="P:regulation of DNA-templated transcription"/>
    <property type="evidence" value="ECO:0007669"/>
    <property type="project" value="InterPro"/>
</dbReference>
<dbReference type="InterPro" id="IPR025943">
    <property type="entry name" value="Sigma_54_int_dom_ATP-bd_2"/>
</dbReference>
<proteinExistence type="predicted"/>
<dbReference type="Proteomes" id="UP000031518">
    <property type="component" value="Unassembled WGS sequence"/>
</dbReference>
<accession>A0A0B6WXA8</accession>